<dbReference type="SMART" id="SM00710">
    <property type="entry name" value="PbH1"/>
    <property type="match status" value="6"/>
</dbReference>
<name>A0A8J4RXY3_9ROSI</name>
<proteinExistence type="inferred from homology"/>
<evidence type="ECO:0000313" key="11">
    <source>
        <dbReference type="Proteomes" id="UP000737018"/>
    </source>
</evidence>
<feature type="chain" id="PRO_5035214828" description="Polygalacturonase" evidence="9">
    <location>
        <begin position="24"/>
        <end position="454"/>
    </location>
</feature>
<dbReference type="GO" id="GO:0004650">
    <property type="term" value="F:polygalacturonase activity"/>
    <property type="evidence" value="ECO:0007669"/>
    <property type="project" value="InterPro"/>
</dbReference>
<dbReference type="InterPro" id="IPR000743">
    <property type="entry name" value="Glyco_hydro_28"/>
</dbReference>
<dbReference type="GO" id="GO:0071555">
    <property type="term" value="P:cell wall organization"/>
    <property type="evidence" value="ECO:0007669"/>
    <property type="project" value="UniProtKB-KW"/>
</dbReference>
<sequence length="454" mass="49539">MTLLFFSFFWIFLSLCFFSQNKGKEAAKLVLLSSELPRRRWLAIRVRLNHKSPTNSTTLIELYVRLRINNESHGCVCFDAHFWDGKTDDSNAFSAAWKAACSAATQNPTVVVPSSKDFLVYPLTFHGPCKSSNISFQLMGTINAPSSPSVWTGRNAKRWLIFHGVTGLLITGSGTFNGHGSEWWDLSCAHHPNMMGCATVIPMALNIIHCKRSTISDIYTIDSAKFHVVVNQSSDILVQNMHITAPESSPNTDGIHIELSKNVLVNNSVIATGDDCVSIGELSSNITVSYITCGPGHGVSVGSVGKYGNSVKVENIHVEKVNFKGTTNGVRIKTWQIGLGYVRKISFEHITLESVQNPIYIDQYYCDINGTRGNCEPKSTGVHISEVTYDDIVGTSSSNAAIYLNCSQSVACTGINLSNIKIKSDKSGQQIISECTNAHGTNSGVVQPKSCLQS</sequence>
<gene>
    <name evidence="10" type="ORF">CMV_005128</name>
</gene>
<evidence type="ECO:0000313" key="10">
    <source>
        <dbReference type="EMBL" id="KAF3971266.1"/>
    </source>
</evidence>
<evidence type="ECO:0000256" key="7">
    <source>
        <dbReference type="ARBA" id="ARBA00023316"/>
    </source>
</evidence>
<dbReference type="SUPFAM" id="SSF51126">
    <property type="entry name" value="Pectin lyase-like"/>
    <property type="match status" value="1"/>
</dbReference>
<accession>A0A8J4RXY3</accession>
<keyword evidence="3" id="KW-0134">Cell wall</keyword>
<dbReference type="EMBL" id="JRKL02000452">
    <property type="protein sequence ID" value="KAF3971266.1"/>
    <property type="molecule type" value="Genomic_DNA"/>
</dbReference>
<evidence type="ECO:0000256" key="3">
    <source>
        <dbReference type="ARBA" id="ARBA00022512"/>
    </source>
</evidence>
<comment type="subcellular location">
    <subcellularLocation>
        <location evidence="1">Secreted</location>
        <location evidence="1">Cell wall</location>
    </subcellularLocation>
</comment>
<reference evidence="10" key="1">
    <citation type="submission" date="2020-03" db="EMBL/GenBank/DDBJ databases">
        <title>Castanea mollissima Vanexum genome sequencing.</title>
        <authorList>
            <person name="Staton M."/>
        </authorList>
    </citation>
    <scope>NUCLEOTIDE SEQUENCE</scope>
    <source>
        <tissue evidence="10">Leaf</tissue>
    </source>
</reference>
<keyword evidence="11" id="KW-1185">Reference proteome</keyword>
<evidence type="ECO:0000256" key="5">
    <source>
        <dbReference type="ARBA" id="ARBA00022801"/>
    </source>
</evidence>
<dbReference type="InterPro" id="IPR012334">
    <property type="entry name" value="Pectin_lyas_fold"/>
</dbReference>
<dbReference type="Proteomes" id="UP000737018">
    <property type="component" value="Unassembled WGS sequence"/>
</dbReference>
<evidence type="ECO:0000256" key="8">
    <source>
        <dbReference type="RuleBase" id="RU361169"/>
    </source>
</evidence>
<dbReference type="InterPro" id="IPR011050">
    <property type="entry name" value="Pectin_lyase_fold/virulence"/>
</dbReference>
<evidence type="ECO:0000256" key="6">
    <source>
        <dbReference type="ARBA" id="ARBA00023295"/>
    </source>
</evidence>
<protein>
    <recommendedName>
        <fullName evidence="12">Polygalacturonase</fullName>
    </recommendedName>
</protein>
<dbReference type="Gene3D" id="2.160.20.10">
    <property type="entry name" value="Single-stranded right-handed beta-helix, Pectin lyase-like"/>
    <property type="match status" value="1"/>
</dbReference>
<comment type="caution">
    <text evidence="10">The sequence shown here is derived from an EMBL/GenBank/DDBJ whole genome shotgun (WGS) entry which is preliminary data.</text>
</comment>
<evidence type="ECO:0000256" key="1">
    <source>
        <dbReference type="ARBA" id="ARBA00004191"/>
    </source>
</evidence>
<keyword evidence="6 8" id="KW-0326">Glycosidase</keyword>
<keyword evidence="7" id="KW-0961">Cell wall biogenesis/degradation</keyword>
<dbReference type="PANTHER" id="PTHR31375">
    <property type="match status" value="1"/>
</dbReference>
<keyword evidence="9" id="KW-0732">Signal</keyword>
<organism evidence="10 11">
    <name type="scientific">Castanea mollissima</name>
    <name type="common">Chinese chestnut</name>
    <dbReference type="NCBI Taxonomy" id="60419"/>
    <lineage>
        <taxon>Eukaryota</taxon>
        <taxon>Viridiplantae</taxon>
        <taxon>Streptophyta</taxon>
        <taxon>Embryophyta</taxon>
        <taxon>Tracheophyta</taxon>
        <taxon>Spermatophyta</taxon>
        <taxon>Magnoliopsida</taxon>
        <taxon>eudicotyledons</taxon>
        <taxon>Gunneridae</taxon>
        <taxon>Pentapetalae</taxon>
        <taxon>rosids</taxon>
        <taxon>fabids</taxon>
        <taxon>Fagales</taxon>
        <taxon>Fagaceae</taxon>
        <taxon>Castanea</taxon>
    </lineage>
</organism>
<dbReference type="Pfam" id="PF00295">
    <property type="entry name" value="Glyco_hydro_28"/>
    <property type="match status" value="1"/>
</dbReference>
<keyword evidence="4" id="KW-0964">Secreted</keyword>
<feature type="signal peptide" evidence="9">
    <location>
        <begin position="1"/>
        <end position="23"/>
    </location>
</feature>
<evidence type="ECO:0000256" key="9">
    <source>
        <dbReference type="SAM" id="SignalP"/>
    </source>
</evidence>
<dbReference type="InterPro" id="IPR006626">
    <property type="entry name" value="PbH1"/>
</dbReference>
<dbReference type="GO" id="GO:0005975">
    <property type="term" value="P:carbohydrate metabolic process"/>
    <property type="evidence" value="ECO:0007669"/>
    <property type="project" value="InterPro"/>
</dbReference>
<evidence type="ECO:0008006" key="12">
    <source>
        <dbReference type="Google" id="ProtNLM"/>
    </source>
</evidence>
<evidence type="ECO:0000256" key="4">
    <source>
        <dbReference type="ARBA" id="ARBA00022525"/>
    </source>
</evidence>
<dbReference type="AlphaFoldDB" id="A0A8J4RXY3"/>
<dbReference type="OrthoDB" id="187139at2759"/>
<comment type="similarity">
    <text evidence="2 8">Belongs to the glycosyl hydrolase 28 family.</text>
</comment>
<evidence type="ECO:0000256" key="2">
    <source>
        <dbReference type="ARBA" id="ARBA00008834"/>
    </source>
</evidence>
<keyword evidence="5 8" id="KW-0378">Hydrolase</keyword>